<evidence type="ECO:0000313" key="1">
    <source>
        <dbReference type="EMBL" id="KAI9384345.1"/>
    </source>
</evidence>
<accession>A0ACC0S5I0</accession>
<sequence>MPSVRDRPASFNDGSGSNKLINSKRCHSWFVSTGASAVMELAIFIVSCFPSGNNGAMVKAGQRSTSNHVFTFEYSVLFPCVCRFFSYHVSFLNVSALLGGGTQYGSFVFFLLFFFHLWPIQILLVN</sequence>
<dbReference type="EMBL" id="CM009301">
    <property type="protein sequence ID" value="KAI9384345.1"/>
    <property type="molecule type" value="Genomic_DNA"/>
</dbReference>
<name>A0ACC0S5I0_POPTR</name>
<keyword evidence="2" id="KW-1185">Reference proteome</keyword>
<gene>
    <name evidence="1" type="ORF">POPTR_012G048001v4</name>
</gene>
<proteinExistence type="predicted"/>
<dbReference type="Proteomes" id="UP000006729">
    <property type="component" value="Chromosome 12"/>
</dbReference>
<organism evidence="1 2">
    <name type="scientific">Populus trichocarpa</name>
    <name type="common">Western balsam poplar</name>
    <name type="synonym">Populus balsamifera subsp. trichocarpa</name>
    <dbReference type="NCBI Taxonomy" id="3694"/>
    <lineage>
        <taxon>Eukaryota</taxon>
        <taxon>Viridiplantae</taxon>
        <taxon>Streptophyta</taxon>
        <taxon>Embryophyta</taxon>
        <taxon>Tracheophyta</taxon>
        <taxon>Spermatophyta</taxon>
        <taxon>Magnoliopsida</taxon>
        <taxon>eudicotyledons</taxon>
        <taxon>Gunneridae</taxon>
        <taxon>Pentapetalae</taxon>
        <taxon>rosids</taxon>
        <taxon>fabids</taxon>
        <taxon>Malpighiales</taxon>
        <taxon>Salicaceae</taxon>
        <taxon>Saliceae</taxon>
        <taxon>Populus</taxon>
    </lineage>
</organism>
<protein>
    <submittedName>
        <fullName evidence="1">Uncharacterized protein</fullName>
    </submittedName>
</protein>
<comment type="caution">
    <text evidence="1">The sequence shown here is derived from an EMBL/GenBank/DDBJ whole genome shotgun (WGS) entry which is preliminary data.</text>
</comment>
<evidence type="ECO:0000313" key="2">
    <source>
        <dbReference type="Proteomes" id="UP000006729"/>
    </source>
</evidence>
<reference evidence="1 2" key="1">
    <citation type="journal article" date="2006" name="Science">
        <title>The genome of black cottonwood, Populus trichocarpa (Torr. &amp; Gray).</title>
        <authorList>
            <person name="Tuskan G.A."/>
            <person name="Difazio S."/>
            <person name="Jansson S."/>
            <person name="Bohlmann J."/>
            <person name="Grigoriev I."/>
            <person name="Hellsten U."/>
            <person name="Putnam N."/>
            <person name="Ralph S."/>
            <person name="Rombauts S."/>
            <person name="Salamov A."/>
            <person name="Schein J."/>
            <person name="Sterck L."/>
            <person name="Aerts A."/>
            <person name="Bhalerao R.R."/>
            <person name="Bhalerao R.P."/>
            <person name="Blaudez D."/>
            <person name="Boerjan W."/>
            <person name="Brun A."/>
            <person name="Brunner A."/>
            <person name="Busov V."/>
            <person name="Campbell M."/>
            <person name="Carlson J."/>
            <person name="Chalot M."/>
            <person name="Chapman J."/>
            <person name="Chen G.L."/>
            <person name="Cooper D."/>
            <person name="Coutinho P.M."/>
            <person name="Couturier J."/>
            <person name="Covert S."/>
            <person name="Cronk Q."/>
            <person name="Cunningham R."/>
            <person name="Davis J."/>
            <person name="Degroeve S."/>
            <person name="Dejardin A."/>
            <person name="Depamphilis C."/>
            <person name="Detter J."/>
            <person name="Dirks B."/>
            <person name="Dubchak I."/>
            <person name="Duplessis S."/>
            <person name="Ehlting J."/>
            <person name="Ellis B."/>
            <person name="Gendler K."/>
            <person name="Goodstein D."/>
            <person name="Gribskov M."/>
            <person name="Grimwood J."/>
            <person name="Groover A."/>
            <person name="Gunter L."/>
            <person name="Hamberger B."/>
            <person name="Heinze B."/>
            <person name="Helariutta Y."/>
            <person name="Henrissat B."/>
            <person name="Holligan D."/>
            <person name="Holt R."/>
            <person name="Huang W."/>
            <person name="Islam-Faridi N."/>
            <person name="Jones S."/>
            <person name="Jones-Rhoades M."/>
            <person name="Jorgensen R."/>
            <person name="Joshi C."/>
            <person name="Kangasjarvi J."/>
            <person name="Karlsson J."/>
            <person name="Kelleher C."/>
            <person name="Kirkpatrick R."/>
            <person name="Kirst M."/>
            <person name="Kohler A."/>
            <person name="Kalluri U."/>
            <person name="Larimer F."/>
            <person name="Leebens-Mack J."/>
            <person name="Leple J.C."/>
            <person name="Locascio P."/>
            <person name="Lou Y."/>
            <person name="Lucas S."/>
            <person name="Martin F."/>
            <person name="Montanini B."/>
            <person name="Napoli C."/>
            <person name="Nelson D.R."/>
            <person name="Nelson C."/>
            <person name="Nieminen K."/>
            <person name="Nilsson O."/>
            <person name="Pereda V."/>
            <person name="Peter G."/>
            <person name="Philippe R."/>
            <person name="Pilate G."/>
            <person name="Poliakov A."/>
            <person name="Razumovskaya J."/>
            <person name="Richardson P."/>
            <person name="Rinaldi C."/>
            <person name="Ritland K."/>
            <person name="Rouze P."/>
            <person name="Ryaboy D."/>
            <person name="Schmutz J."/>
            <person name="Schrader J."/>
            <person name="Segerman B."/>
            <person name="Shin H."/>
            <person name="Siddiqui A."/>
            <person name="Sterky F."/>
            <person name="Terry A."/>
            <person name="Tsai C.J."/>
            <person name="Uberbacher E."/>
            <person name="Unneberg P."/>
            <person name="Vahala J."/>
            <person name="Wall K."/>
            <person name="Wessler S."/>
            <person name="Yang G."/>
            <person name="Yin T."/>
            <person name="Douglas C."/>
            <person name="Marra M."/>
            <person name="Sandberg G."/>
            <person name="Van de Peer Y."/>
            <person name="Rokhsar D."/>
        </authorList>
    </citation>
    <scope>NUCLEOTIDE SEQUENCE [LARGE SCALE GENOMIC DNA]</scope>
    <source>
        <strain evidence="2">cv. Nisqually</strain>
    </source>
</reference>